<sequence>MFATQAQTGGTVDHQRSRLYSDEEHQVLERAAAILAVSLQDLPSIPSATHNVSNNTLSGGVHDSSFSLDSSERETLLSLPLPQAYPTDFQPALTPNTSPGATRNNSAINDSLERADEELASPFSWHSGSIQSSQWSPELEYHSLAPERPNDTTAQDGLGADLVVQATIDTQHDPLYQGGLSGIPNTQVLYGGSTFVLPGRAMDFPESSYEARNIASAHGNPNGSLDSILAEDGANFNWFGAMETPPAASLVAQQNINAASIDGPEWLGQFEGPTSVSYGSGSFATEIYHPEEYYLQAFANEALQPLPLQPVPLFTEPIPEGLPTHSQEAQPTGHRAPIADAVAVQPTRDPPRGPDRVLNRSDVPAPPNGPTDYTDSLQARARYQHALPVSDHVAKRRKPFENLQKRVETGITRRHGACVRCRMQRVRCLMADDGMEGKCLTCLDLSRPTLANLPCVRYKITDSRLSDKGEHPQYKWSKRWPSWVMIEIDTWRSTEVKVITITQDVLGGSTFDIPCREFIPVEGDSLERIWKKRGVTQYYPRAPYAIANMKETGDAVARFVENNVGSSIKNYINVTNDKLLQSTYSMAYAIVFRSAQFSQNDDVRHLLQEVFQMWVAIRMESQSERICGEETLGMQPQFLDEEVDTFGTNSIPPIMSAQIELITTTRVLIPVRASILRRLQRLIQVNKLRNWFGIYLCLFILLHSCSILTRDENRAAKKYGLETRYVYNAFIEELHASAKTLLYYFHYNNKGSHPFSKDWMSKENMVMAELNEEQAGFLVETAHEVMRRRSEFEDIRKSDNFEDDFYFVAQLYDMDWKPSSTV</sequence>
<dbReference type="PANTHER" id="PTHR35392">
    <property type="entry name" value="ZN(II)2CYS6 TRANSCRIPTION FACTOR (EUROFUNG)-RELATED-RELATED"/>
    <property type="match status" value="1"/>
</dbReference>
<keyword evidence="3" id="KW-0472">Membrane</keyword>
<keyword evidence="5" id="KW-1185">Reference proteome</keyword>
<feature type="transmembrane region" description="Helical" evidence="3">
    <location>
        <begin position="691"/>
        <end position="709"/>
    </location>
</feature>
<dbReference type="InterPro" id="IPR052973">
    <property type="entry name" value="Fungal_sec-metab_reg_TF"/>
</dbReference>
<evidence type="ECO:0000313" key="4">
    <source>
        <dbReference type="EMBL" id="KAK0510381.1"/>
    </source>
</evidence>
<accession>A0AA39QYY7</accession>
<feature type="region of interest" description="Disordered" evidence="2">
    <location>
        <begin position="343"/>
        <end position="372"/>
    </location>
</feature>
<organism evidence="4 5">
    <name type="scientific">Cladonia borealis</name>
    <dbReference type="NCBI Taxonomy" id="184061"/>
    <lineage>
        <taxon>Eukaryota</taxon>
        <taxon>Fungi</taxon>
        <taxon>Dikarya</taxon>
        <taxon>Ascomycota</taxon>
        <taxon>Pezizomycotina</taxon>
        <taxon>Lecanoromycetes</taxon>
        <taxon>OSLEUM clade</taxon>
        <taxon>Lecanoromycetidae</taxon>
        <taxon>Lecanorales</taxon>
        <taxon>Lecanorineae</taxon>
        <taxon>Cladoniaceae</taxon>
        <taxon>Cladonia</taxon>
    </lineage>
</organism>
<gene>
    <name evidence="4" type="ORF">JMJ35_006813</name>
</gene>
<dbReference type="InterPro" id="IPR001138">
    <property type="entry name" value="Zn2Cys6_DnaBD"/>
</dbReference>
<dbReference type="EMBL" id="JAFEKC020000015">
    <property type="protein sequence ID" value="KAK0510381.1"/>
    <property type="molecule type" value="Genomic_DNA"/>
</dbReference>
<evidence type="ECO:0000256" key="1">
    <source>
        <dbReference type="ARBA" id="ARBA00023242"/>
    </source>
</evidence>
<keyword evidence="1" id="KW-0539">Nucleus</keyword>
<dbReference type="PANTHER" id="PTHR35392:SF3">
    <property type="entry name" value="ZN(2)-C6 FUNGAL-TYPE DOMAIN-CONTAINING PROTEIN"/>
    <property type="match status" value="1"/>
</dbReference>
<evidence type="ECO:0008006" key="6">
    <source>
        <dbReference type="Google" id="ProtNLM"/>
    </source>
</evidence>
<keyword evidence="3" id="KW-1133">Transmembrane helix</keyword>
<dbReference type="AlphaFoldDB" id="A0AA39QYY7"/>
<dbReference type="GO" id="GO:0000981">
    <property type="term" value="F:DNA-binding transcription factor activity, RNA polymerase II-specific"/>
    <property type="evidence" value="ECO:0007669"/>
    <property type="project" value="InterPro"/>
</dbReference>
<protein>
    <recommendedName>
        <fullName evidence="6">Zn(2)-C6 fungal-type domain-containing protein</fullName>
    </recommendedName>
</protein>
<feature type="region of interest" description="Disordered" evidence="2">
    <location>
        <begin position="86"/>
        <end position="106"/>
    </location>
</feature>
<feature type="compositionally biased region" description="Polar residues" evidence="2">
    <location>
        <begin position="93"/>
        <end position="106"/>
    </location>
</feature>
<keyword evidence="3" id="KW-0812">Transmembrane</keyword>
<dbReference type="GO" id="GO:0008270">
    <property type="term" value="F:zinc ion binding"/>
    <property type="evidence" value="ECO:0007669"/>
    <property type="project" value="InterPro"/>
</dbReference>
<proteinExistence type="predicted"/>
<dbReference type="Proteomes" id="UP001166286">
    <property type="component" value="Unassembled WGS sequence"/>
</dbReference>
<feature type="compositionally biased region" description="Basic and acidic residues" evidence="2">
    <location>
        <begin position="349"/>
        <end position="359"/>
    </location>
</feature>
<comment type="caution">
    <text evidence="4">The sequence shown here is derived from an EMBL/GenBank/DDBJ whole genome shotgun (WGS) entry which is preliminary data.</text>
</comment>
<evidence type="ECO:0000256" key="3">
    <source>
        <dbReference type="SAM" id="Phobius"/>
    </source>
</evidence>
<evidence type="ECO:0000313" key="5">
    <source>
        <dbReference type="Proteomes" id="UP001166286"/>
    </source>
</evidence>
<dbReference type="CDD" id="cd00067">
    <property type="entry name" value="GAL4"/>
    <property type="match status" value="1"/>
</dbReference>
<name>A0AA39QYY7_9LECA</name>
<evidence type="ECO:0000256" key="2">
    <source>
        <dbReference type="SAM" id="MobiDB-lite"/>
    </source>
</evidence>
<reference evidence="4" key="1">
    <citation type="submission" date="2023-03" db="EMBL/GenBank/DDBJ databases">
        <title>Complete genome of Cladonia borealis.</title>
        <authorList>
            <person name="Park H."/>
        </authorList>
    </citation>
    <scope>NUCLEOTIDE SEQUENCE</scope>
    <source>
        <strain evidence="4">ANT050790</strain>
    </source>
</reference>